<dbReference type="SUPFAM" id="SSF54862">
    <property type="entry name" value="4Fe-4S ferredoxins"/>
    <property type="match status" value="1"/>
</dbReference>
<dbReference type="InterPro" id="IPR017896">
    <property type="entry name" value="4Fe4S_Fe-S-bd"/>
</dbReference>
<protein>
    <submittedName>
        <fullName evidence="6">2-oxoglutarate ferredoxin oxidoreductase subunit delta</fullName>
    </submittedName>
</protein>
<evidence type="ECO:0000259" key="5">
    <source>
        <dbReference type="PROSITE" id="PS51379"/>
    </source>
</evidence>
<dbReference type="InterPro" id="IPR050572">
    <property type="entry name" value="Fe-S_Ferredoxin"/>
</dbReference>
<dbReference type="GO" id="GO:0051539">
    <property type="term" value="F:4 iron, 4 sulfur cluster binding"/>
    <property type="evidence" value="ECO:0007669"/>
    <property type="project" value="UniProtKB-KW"/>
</dbReference>
<evidence type="ECO:0000256" key="1">
    <source>
        <dbReference type="ARBA" id="ARBA00022485"/>
    </source>
</evidence>
<dbReference type="GO" id="GO:0046872">
    <property type="term" value="F:metal ion binding"/>
    <property type="evidence" value="ECO:0007669"/>
    <property type="project" value="UniProtKB-KW"/>
</dbReference>
<dbReference type="PROSITE" id="PS00198">
    <property type="entry name" value="4FE4S_FER_1"/>
    <property type="match status" value="1"/>
</dbReference>
<name>A0A1T4ZRC8_9FIRM</name>
<dbReference type="PANTHER" id="PTHR43687:SF4">
    <property type="entry name" value="BLR5484 PROTEIN"/>
    <property type="match status" value="1"/>
</dbReference>
<evidence type="ECO:0000256" key="3">
    <source>
        <dbReference type="ARBA" id="ARBA00023004"/>
    </source>
</evidence>
<evidence type="ECO:0000313" key="6">
    <source>
        <dbReference type="EMBL" id="SKB25109.1"/>
    </source>
</evidence>
<dbReference type="Proteomes" id="UP000243406">
    <property type="component" value="Unassembled WGS sequence"/>
</dbReference>
<feature type="domain" description="4Fe-4S ferredoxin-type" evidence="5">
    <location>
        <begin position="33"/>
        <end position="62"/>
    </location>
</feature>
<evidence type="ECO:0000256" key="4">
    <source>
        <dbReference type="ARBA" id="ARBA00023014"/>
    </source>
</evidence>
<accession>A0A1T4ZRC8</accession>
<proteinExistence type="predicted"/>
<evidence type="ECO:0000256" key="2">
    <source>
        <dbReference type="ARBA" id="ARBA00022723"/>
    </source>
</evidence>
<keyword evidence="2" id="KW-0479">Metal-binding</keyword>
<dbReference type="RefSeq" id="WP_013361687.1">
    <property type="nucleotide sequence ID" value="NZ_CP154629.1"/>
</dbReference>
<keyword evidence="4" id="KW-0411">Iron-sulfur</keyword>
<evidence type="ECO:0000313" key="7">
    <source>
        <dbReference type="Proteomes" id="UP000243406"/>
    </source>
</evidence>
<gene>
    <name evidence="6" type="ORF">SAMN02745120_0250</name>
</gene>
<feature type="domain" description="4Fe-4S ferredoxin-type" evidence="5">
    <location>
        <begin position="3"/>
        <end position="32"/>
    </location>
</feature>
<dbReference type="PROSITE" id="PS51379">
    <property type="entry name" value="4FE4S_FER_2"/>
    <property type="match status" value="2"/>
</dbReference>
<dbReference type="AlphaFoldDB" id="A0A1T4ZRC8"/>
<dbReference type="OrthoDB" id="9804603at2"/>
<keyword evidence="7" id="KW-1185">Reference proteome</keyword>
<reference evidence="7" key="1">
    <citation type="submission" date="2017-02" db="EMBL/GenBank/DDBJ databases">
        <authorList>
            <person name="Varghese N."/>
            <person name="Submissions S."/>
        </authorList>
    </citation>
    <scope>NUCLEOTIDE SEQUENCE [LARGE SCALE GENOMIC DNA]</scope>
    <source>
        <strain evidence="7">ATCC 35199</strain>
    </source>
</reference>
<keyword evidence="3" id="KW-0408">Iron</keyword>
<dbReference type="EMBL" id="FUYN01000001">
    <property type="protein sequence ID" value="SKB25109.1"/>
    <property type="molecule type" value="Genomic_DNA"/>
</dbReference>
<organism evidence="6 7">
    <name type="scientific">Acetoanaerobium noterae</name>
    <dbReference type="NCBI Taxonomy" id="745369"/>
    <lineage>
        <taxon>Bacteria</taxon>
        <taxon>Bacillati</taxon>
        <taxon>Bacillota</taxon>
        <taxon>Clostridia</taxon>
        <taxon>Peptostreptococcales</taxon>
        <taxon>Filifactoraceae</taxon>
        <taxon>Acetoanaerobium</taxon>
    </lineage>
</organism>
<dbReference type="PANTHER" id="PTHR43687">
    <property type="entry name" value="ADENYLYLSULFATE REDUCTASE, BETA SUBUNIT"/>
    <property type="match status" value="1"/>
</dbReference>
<dbReference type="InterPro" id="IPR017900">
    <property type="entry name" value="4Fe4S_Fe_S_CS"/>
</dbReference>
<dbReference type="Gene3D" id="3.30.70.20">
    <property type="match status" value="1"/>
</dbReference>
<dbReference type="Pfam" id="PF13187">
    <property type="entry name" value="Fer4_9"/>
    <property type="match status" value="1"/>
</dbReference>
<keyword evidence="1" id="KW-0004">4Fe-4S</keyword>
<sequence>MDKKLVIKPEWCKGCGICVAFCPKKVLGLENGKIAILDGDSCIKCGQCELRCPDYAIYLKEV</sequence>